<keyword evidence="6 10" id="KW-0808">Transferase</keyword>
<proteinExistence type="inferred from homology"/>
<evidence type="ECO:0000256" key="9">
    <source>
        <dbReference type="ARBA" id="ARBA00031501"/>
    </source>
</evidence>
<evidence type="ECO:0000256" key="1">
    <source>
        <dbReference type="ARBA" id="ARBA00000439"/>
    </source>
</evidence>
<comment type="similarity">
    <text evidence="2 10">Belongs to the disproportionating enzyme family.</text>
</comment>
<dbReference type="NCBIfam" id="TIGR00217">
    <property type="entry name" value="malQ"/>
    <property type="match status" value="1"/>
</dbReference>
<reference evidence="11 12" key="1">
    <citation type="submission" date="2020-08" db="EMBL/GenBank/DDBJ databases">
        <title>Genomic Encyclopedia of Type Strains, Phase IV (KMG-IV): sequencing the most valuable type-strain genomes for metagenomic binning, comparative biology and taxonomic classification.</title>
        <authorList>
            <person name="Goeker M."/>
        </authorList>
    </citation>
    <scope>NUCLEOTIDE SEQUENCE [LARGE SCALE GENOMIC DNA]</scope>
    <source>
        <strain evidence="11 12">DSM 22359</strain>
    </source>
</reference>
<evidence type="ECO:0000313" key="12">
    <source>
        <dbReference type="Proteomes" id="UP000591735"/>
    </source>
</evidence>
<accession>A0A840U6H0</accession>
<comment type="caution">
    <text evidence="11">The sequence shown here is derived from an EMBL/GenBank/DDBJ whole genome shotgun (WGS) entry which is preliminary data.</text>
</comment>
<dbReference type="GO" id="GO:0005975">
    <property type="term" value="P:carbohydrate metabolic process"/>
    <property type="evidence" value="ECO:0007669"/>
    <property type="project" value="InterPro"/>
</dbReference>
<name>A0A840U6H0_9GAMM</name>
<dbReference type="InterPro" id="IPR017853">
    <property type="entry name" value="GH"/>
</dbReference>
<dbReference type="EC" id="2.4.1.25" evidence="3 10"/>
<dbReference type="Pfam" id="PF02446">
    <property type="entry name" value="Glyco_hydro_77"/>
    <property type="match status" value="1"/>
</dbReference>
<dbReference type="PANTHER" id="PTHR32438">
    <property type="entry name" value="4-ALPHA-GLUCANOTRANSFERASE DPE1, CHLOROPLASTIC/AMYLOPLASTIC"/>
    <property type="match status" value="1"/>
</dbReference>
<comment type="catalytic activity">
    <reaction evidence="1 10">
        <text>Transfers a segment of a (1-&gt;4)-alpha-D-glucan to a new position in an acceptor, which may be glucose or a (1-&gt;4)-alpha-D-glucan.</text>
        <dbReference type="EC" id="2.4.1.25"/>
    </reaction>
</comment>
<dbReference type="AlphaFoldDB" id="A0A840U6H0"/>
<dbReference type="InterPro" id="IPR003385">
    <property type="entry name" value="Glyco_hydro_77"/>
</dbReference>
<evidence type="ECO:0000256" key="8">
    <source>
        <dbReference type="ARBA" id="ARBA00031423"/>
    </source>
</evidence>
<gene>
    <name evidence="11" type="ORF">HNR38_001014</name>
</gene>
<dbReference type="SUPFAM" id="SSF51445">
    <property type="entry name" value="(Trans)glycosidases"/>
    <property type="match status" value="1"/>
</dbReference>
<dbReference type="RefSeq" id="WP_183700429.1">
    <property type="nucleotide sequence ID" value="NZ_JACHFE010000002.1"/>
</dbReference>
<evidence type="ECO:0000256" key="7">
    <source>
        <dbReference type="ARBA" id="ARBA00023277"/>
    </source>
</evidence>
<organism evidence="11 12">
    <name type="scientific">Marinobacter oulmenensis</name>
    <dbReference type="NCBI Taxonomy" id="643747"/>
    <lineage>
        <taxon>Bacteria</taxon>
        <taxon>Pseudomonadati</taxon>
        <taxon>Pseudomonadota</taxon>
        <taxon>Gammaproteobacteria</taxon>
        <taxon>Pseudomonadales</taxon>
        <taxon>Marinobacteraceae</taxon>
        <taxon>Marinobacter</taxon>
    </lineage>
</organism>
<evidence type="ECO:0000256" key="10">
    <source>
        <dbReference type="RuleBase" id="RU361207"/>
    </source>
</evidence>
<dbReference type="GO" id="GO:0004134">
    <property type="term" value="F:4-alpha-glucanotransferase activity"/>
    <property type="evidence" value="ECO:0007669"/>
    <property type="project" value="UniProtKB-EC"/>
</dbReference>
<evidence type="ECO:0000256" key="2">
    <source>
        <dbReference type="ARBA" id="ARBA00005684"/>
    </source>
</evidence>
<dbReference type="NCBIfam" id="NF011080">
    <property type="entry name" value="PRK14508.1-3"/>
    <property type="match status" value="1"/>
</dbReference>
<evidence type="ECO:0000256" key="5">
    <source>
        <dbReference type="ARBA" id="ARBA00022676"/>
    </source>
</evidence>
<keyword evidence="5 10" id="KW-0328">Glycosyltransferase</keyword>
<sequence>MTRERPLPEAFSRRRAGVLLHPTALPGGRGKLGRPARQFVDFLGESGMTVWQTLPIGPPHGDHSPYQSLSAHAGNPALIDLDELCSDGLLVAEEVGQLTDAELLQLAGDRLASGCHSGTSGLSIDGWGQFERTHAYWLDDFCLFEAIRHSLPDCPWTLWPEPLRQRNPVALAQVRERHPGLIRRVSFEQYLFHHQWQTLKAHARQRGVLLFGDVPIFIAHDSADVWANPGLFRLDEQGQPTVVAGVPPDYFSADGQHWGNPIYDWTAMERDGYDWWLDRLASLREHFDLIRLDHFRGLLAYWEIPASDPRPVNGHWAPGPGEPFLAACFRRFPDLPLVAENLGVIGEDVEALRLRFNMPGMTVLQFGFDGNADNPHLLHNHREGDIVYTGTHDNDTTLGWYRALEEHTRHYVNHYLRLSPETVPWSFIQSAMGSVSRLVIIPMQDLLCLDSSARFNTPGTITGNWVWQMPEDYRRRIGAASLQTMVKLYGR</sequence>
<evidence type="ECO:0000256" key="3">
    <source>
        <dbReference type="ARBA" id="ARBA00012560"/>
    </source>
</evidence>
<evidence type="ECO:0000256" key="4">
    <source>
        <dbReference type="ARBA" id="ARBA00020295"/>
    </source>
</evidence>
<keyword evidence="12" id="KW-1185">Reference proteome</keyword>
<dbReference type="PANTHER" id="PTHR32438:SF5">
    <property type="entry name" value="4-ALPHA-GLUCANOTRANSFERASE DPE1, CHLOROPLASTIC_AMYLOPLASTIC"/>
    <property type="match status" value="1"/>
</dbReference>
<protein>
    <recommendedName>
        <fullName evidence="4 10">4-alpha-glucanotransferase</fullName>
        <ecNumber evidence="3 10">2.4.1.25</ecNumber>
    </recommendedName>
    <alternativeName>
        <fullName evidence="8 10">Amylomaltase</fullName>
    </alternativeName>
    <alternativeName>
        <fullName evidence="9 10">Disproportionating enzyme</fullName>
    </alternativeName>
</protein>
<dbReference type="Proteomes" id="UP000591735">
    <property type="component" value="Unassembled WGS sequence"/>
</dbReference>
<keyword evidence="7 10" id="KW-0119">Carbohydrate metabolism</keyword>
<dbReference type="EMBL" id="JACHFE010000002">
    <property type="protein sequence ID" value="MBB5320542.1"/>
    <property type="molecule type" value="Genomic_DNA"/>
</dbReference>
<evidence type="ECO:0000256" key="6">
    <source>
        <dbReference type="ARBA" id="ARBA00022679"/>
    </source>
</evidence>
<dbReference type="Gene3D" id="3.20.20.80">
    <property type="entry name" value="Glycosidases"/>
    <property type="match status" value="1"/>
</dbReference>
<evidence type="ECO:0000313" key="11">
    <source>
        <dbReference type="EMBL" id="MBB5320542.1"/>
    </source>
</evidence>